<accession>A0A448YL22</accession>
<evidence type="ECO:0000256" key="1">
    <source>
        <dbReference type="ARBA" id="ARBA00004123"/>
    </source>
</evidence>
<comment type="subcellular location">
    <subcellularLocation>
        <location evidence="1">Nucleus</location>
    </subcellularLocation>
</comment>
<dbReference type="AlphaFoldDB" id="A0A448YL22"/>
<dbReference type="InterPro" id="IPR027408">
    <property type="entry name" value="PNPase/RNase_PH_dom_sf"/>
</dbReference>
<dbReference type="GO" id="GO:0034475">
    <property type="term" value="P:U4 snRNA 3'-end processing"/>
    <property type="evidence" value="ECO:0007669"/>
    <property type="project" value="TreeGrafter"/>
</dbReference>
<dbReference type="GO" id="GO:0071028">
    <property type="term" value="P:nuclear mRNA surveillance"/>
    <property type="evidence" value="ECO:0007669"/>
    <property type="project" value="TreeGrafter"/>
</dbReference>
<dbReference type="InterPro" id="IPR050080">
    <property type="entry name" value="RNase_PH"/>
</dbReference>
<evidence type="ECO:0000313" key="8">
    <source>
        <dbReference type="Proteomes" id="UP000290900"/>
    </source>
</evidence>
<dbReference type="InterPro" id="IPR036345">
    <property type="entry name" value="ExoRNase_PH_dom2_sf"/>
</dbReference>
<dbReference type="GO" id="GO:0000177">
    <property type="term" value="C:cytoplasmic exosome (RNase complex)"/>
    <property type="evidence" value="ECO:0007669"/>
    <property type="project" value="UniProtKB-ARBA"/>
</dbReference>
<dbReference type="STRING" id="13370.A0A448YL22"/>
<feature type="domain" description="Exoribonuclease phosphorolytic" evidence="6">
    <location>
        <begin position="3"/>
        <end position="125"/>
    </location>
</feature>
<dbReference type="Pfam" id="PF01138">
    <property type="entry name" value="RNase_PH"/>
    <property type="match status" value="1"/>
</dbReference>
<dbReference type="GO" id="GO:0000176">
    <property type="term" value="C:nuclear exosome (RNase complex)"/>
    <property type="evidence" value="ECO:0007669"/>
    <property type="project" value="TreeGrafter"/>
</dbReference>
<keyword evidence="3" id="KW-0698">rRNA processing</keyword>
<evidence type="ECO:0000256" key="2">
    <source>
        <dbReference type="ARBA" id="ARBA00006678"/>
    </source>
</evidence>
<dbReference type="GO" id="GO:0071038">
    <property type="term" value="P:TRAMP-dependent tRNA surveillance pathway"/>
    <property type="evidence" value="ECO:0007669"/>
    <property type="project" value="UniProtKB-ARBA"/>
</dbReference>
<evidence type="ECO:0000256" key="3">
    <source>
        <dbReference type="ARBA" id="ARBA00022552"/>
    </source>
</evidence>
<name>A0A448YL22_BRENA</name>
<evidence type="ECO:0000256" key="5">
    <source>
        <dbReference type="ARBA" id="ARBA00023242"/>
    </source>
</evidence>
<dbReference type="PANTHER" id="PTHR11953">
    <property type="entry name" value="EXOSOME COMPLEX COMPONENT"/>
    <property type="match status" value="1"/>
</dbReference>
<dbReference type="GO" id="GO:0000467">
    <property type="term" value="P:exonucleolytic trimming to generate mature 3'-end of 5.8S rRNA from tricistronic rRNA transcript (SSU-rRNA, 5.8S rRNA, LSU-rRNA)"/>
    <property type="evidence" value="ECO:0007669"/>
    <property type="project" value="UniProtKB-ARBA"/>
</dbReference>
<sequence length="222" mass="24356">MSFEAESGFLEQVDGSSTFEFADTKVISSVAGPLEISRMKNEKATEAFLDINILPASGVSSTRESLLESKLLSILSKVIDVSQYPRKQIQIVIQMVSPGESQLYTVKELTAIVNSVYISLLNSGISLQTSFLATCCSISPSGDIITRPTAKQLESSRSHTISVFSITDAASDSLIYSDSEGTFTEEELLRVLDSCAEDIQSMNEKVREVVHNRVKGDYIWHI</sequence>
<dbReference type="InterPro" id="IPR020568">
    <property type="entry name" value="Ribosomal_Su5_D2-typ_SF"/>
</dbReference>
<comment type="similarity">
    <text evidence="2">Belongs to the RNase PH family.</text>
</comment>
<dbReference type="EMBL" id="CAACVR010000012">
    <property type="protein sequence ID" value="VEU21568.1"/>
    <property type="molecule type" value="Genomic_DNA"/>
</dbReference>
<dbReference type="GO" id="GO:0016075">
    <property type="term" value="P:rRNA catabolic process"/>
    <property type="evidence" value="ECO:0007669"/>
    <property type="project" value="TreeGrafter"/>
</dbReference>
<dbReference type="GO" id="GO:0071051">
    <property type="term" value="P:poly(A)-dependent snoRNA 3'-end processing"/>
    <property type="evidence" value="ECO:0007669"/>
    <property type="project" value="TreeGrafter"/>
</dbReference>
<keyword evidence="5" id="KW-0539">Nucleus</keyword>
<dbReference type="InParanoid" id="A0A448YL22"/>
<dbReference type="PANTHER" id="PTHR11953:SF1">
    <property type="entry name" value="EXOSOME COMPLEX COMPONENT RRP46"/>
    <property type="match status" value="1"/>
</dbReference>
<keyword evidence="8" id="KW-1185">Reference proteome</keyword>
<reference evidence="7 8" key="1">
    <citation type="submission" date="2018-12" db="EMBL/GenBank/DDBJ databases">
        <authorList>
            <person name="Tiukova I."/>
            <person name="Dainat J."/>
        </authorList>
    </citation>
    <scope>NUCLEOTIDE SEQUENCE [LARGE SCALE GENOMIC DNA]</scope>
</reference>
<dbReference type="GO" id="GO:0005730">
    <property type="term" value="C:nucleolus"/>
    <property type="evidence" value="ECO:0007669"/>
    <property type="project" value="TreeGrafter"/>
</dbReference>
<evidence type="ECO:0000313" key="7">
    <source>
        <dbReference type="EMBL" id="VEU21568.1"/>
    </source>
</evidence>
<protein>
    <submittedName>
        <fullName evidence="7">DEKNAAC102523</fullName>
    </submittedName>
</protein>
<proteinExistence type="inferred from homology"/>
<dbReference type="FunCoup" id="A0A448YL22">
    <property type="interactions" value="288"/>
</dbReference>
<organism evidence="7 8">
    <name type="scientific">Brettanomyces naardenensis</name>
    <name type="common">Yeast</name>
    <dbReference type="NCBI Taxonomy" id="13370"/>
    <lineage>
        <taxon>Eukaryota</taxon>
        <taxon>Fungi</taxon>
        <taxon>Dikarya</taxon>
        <taxon>Ascomycota</taxon>
        <taxon>Saccharomycotina</taxon>
        <taxon>Pichiomycetes</taxon>
        <taxon>Pichiales</taxon>
        <taxon>Pichiaceae</taxon>
        <taxon>Brettanomyces</taxon>
    </lineage>
</organism>
<evidence type="ECO:0000259" key="6">
    <source>
        <dbReference type="Pfam" id="PF01138"/>
    </source>
</evidence>
<dbReference type="Proteomes" id="UP000290900">
    <property type="component" value="Unassembled WGS sequence"/>
</dbReference>
<evidence type="ECO:0000256" key="4">
    <source>
        <dbReference type="ARBA" id="ARBA00022835"/>
    </source>
</evidence>
<dbReference type="OrthoDB" id="27298at2759"/>
<dbReference type="InterPro" id="IPR001247">
    <property type="entry name" value="ExoRNase_PH_dom1"/>
</dbReference>
<dbReference type="SUPFAM" id="SSF54211">
    <property type="entry name" value="Ribosomal protein S5 domain 2-like"/>
    <property type="match status" value="1"/>
</dbReference>
<dbReference type="SUPFAM" id="SSF55666">
    <property type="entry name" value="Ribonuclease PH domain 2-like"/>
    <property type="match status" value="1"/>
</dbReference>
<dbReference type="Gene3D" id="3.30.230.70">
    <property type="entry name" value="GHMP Kinase, N-terminal domain"/>
    <property type="match status" value="1"/>
</dbReference>
<dbReference type="GO" id="GO:0003723">
    <property type="term" value="F:RNA binding"/>
    <property type="evidence" value="ECO:0007669"/>
    <property type="project" value="TreeGrafter"/>
</dbReference>
<keyword evidence="4" id="KW-0271">Exosome</keyword>
<gene>
    <name evidence="7" type="ORF">BRENAR_LOCUS2301</name>
</gene>